<name>A0AAV1IGY9_9CHLO</name>
<feature type="transmembrane region" description="Helical" evidence="11">
    <location>
        <begin position="12"/>
        <end position="33"/>
    </location>
</feature>
<evidence type="ECO:0000256" key="3">
    <source>
        <dbReference type="ARBA" id="ARBA00022516"/>
    </source>
</evidence>
<evidence type="ECO:0000256" key="8">
    <source>
        <dbReference type="ARBA" id="ARBA00023098"/>
    </source>
</evidence>
<evidence type="ECO:0000256" key="10">
    <source>
        <dbReference type="ARBA" id="ARBA00023315"/>
    </source>
</evidence>
<evidence type="ECO:0000256" key="6">
    <source>
        <dbReference type="ARBA" id="ARBA00022824"/>
    </source>
</evidence>
<dbReference type="GO" id="GO:0019432">
    <property type="term" value="P:triglyceride biosynthetic process"/>
    <property type="evidence" value="ECO:0007669"/>
    <property type="project" value="TreeGrafter"/>
</dbReference>
<dbReference type="Pfam" id="PF03982">
    <property type="entry name" value="DAGAT"/>
    <property type="match status" value="1"/>
</dbReference>
<evidence type="ECO:0000256" key="4">
    <source>
        <dbReference type="ARBA" id="ARBA00022679"/>
    </source>
</evidence>
<evidence type="ECO:0000256" key="7">
    <source>
        <dbReference type="ARBA" id="ARBA00022989"/>
    </source>
</evidence>
<reference evidence="12 13" key="1">
    <citation type="submission" date="2023-10" db="EMBL/GenBank/DDBJ databases">
        <authorList>
            <person name="Maclean D."/>
            <person name="Macfadyen A."/>
        </authorList>
    </citation>
    <scope>NUCLEOTIDE SEQUENCE [LARGE SCALE GENOMIC DNA]</scope>
</reference>
<keyword evidence="10" id="KW-0012">Acyltransferase</keyword>
<evidence type="ECO:0000256" key="2">
    <source>
        <dbReference type="ARBA" id="ARBA00005420"/>
    </source>
</evidence>
<dbReference type="Proteomes" id="UP001314263">
    <property type="component" value="Unassembled WGS sequence"/>
</dbReference>
<dbReference type="PANTHER" id="PTHR12317">
    <property type="entry name" value="DIACYLGLYCEROL O-ACYLTRANSFERASE"/>
    <property type="match status" value="1"/>
</dbReference>
<accession>A0AAV1IGY9</accession>
<proteinExistence type="inferred from homology"/>
<sequence>MAGLLRDVKVAAAISIWVGALFGVLGSMLIAVLCLPHPLAMSWLTLMVALTLVPLKEETPGWAAQMTRTSLRLAVEYNSMELRIEDPMALRSGRPYVVGYEPHSALPTAMPMVFCEHSPIVPPALKTVRVLATSACFYCPVVRHLWWWLGGRPASASVMRAMLGRGHSALVCPGGVRECLYMEHGREAVYLSNRTGFVRIALQYGAPLVPVFCFGQTDMYHWVKMGAPVIPQWLTERIARTIGFLPLLMYGIWGTFVPRKVKLTMVIGKPIEVPKLPEASKEEVQKHLDHFIEEMEKLFERHKASAGYPDLQLTVI</sequence>
<evidence type="ECO:0000256" key="1">
    <source>
        <dbReference type="ARBA" id="ARBA00004477"/>
    </source>
</evidence>
<dbReference type="InterPro" id="IPR007130">
    <property type="entry name" value="DAGAT"/>
</dbReference>
<keyword evidence="6 11" id="KW-0256">Endoplasmic reticulum</keyword>
<dbReference type="GO" id="GO:0004144">
    <property type="term" value="F:diacylglycerol O-acyltransferase activity"/>
    <property type="evidence" value="ECO:0007669"/>
    <property type="project" value="UniProtKB-ARBA"/>
</dbReference>
<keyword evidence="4 11" id="KW-0808">Transferase</keyword>
<dbReference type="GO" id="GO:0005789">
    <property type="term" value="C:endoplasmic reticulum membrane"/>
    <property type="evidence" value="ECO:0007669"/>
    <property type="project" value="UniProtKB-SubCell"/>
</dbReference>
<keyword evidence="7 11" id="KW-1133">Transmembrane helix</keyword>
<comment type="caution">
    <text evidence="12">The sequence shown here is derived from an EMBL/GenBank/DDBJ whole genome shotgun (WGS) entry which is preliminary data.</text>
</comment>
<evidence type="ECO:0000256" key="9">
    <source>
        <dbReference type="ARBA" id="ARBA00023136"/>
    </source>
</evidence>
<comment type="similarity">
    <text evidence="2 11">Belongs to the diacylglycerol acyltransferase family.</text>
</comment>
<evidence type="ECO:0000313" key="13">
    <source>
        <dbReference type="Proteomes" id="UP001314263"/>
    </source>
</evidence>
<dbReference type="CDD" id="cd07987">
    <property type="entry name" value="LPLAT_MGAT-like"/>
    <property type="match status" value="1"/>
</dbReference>
<keyword evidence="8" id="KW-0443">Lipid metabolism</keyword>
<gene>
    <name evidence="12" type="ORF">CVIRNUC_009817</name>
</gene>
<evidence type="ECO:0000313" key="12">
    <source>
        <dbReference type="EMBL" id="CAK0786603.1"/>
    </source>
</evidence>
<dbReference type="EMBL" id="CAUYUE010000015">
    <property type="protein sequence ID" value="CAK0786603.1"/>
    <property type="molecule type" value="Genomic_DNA"/>
</dbReference>
<comment type="subcellular location">
    <subcellularLocation>
        <location evidence="1 11">Endoplasmic reticulum membrane</location>
        <topology evidence="1 11">Multi-pass membrane protein</topology>
    </subcellularLocation>
</comment>
<keyword evidence="13" id="KW-1185">Reference proteome</keyword>
<comment type="caution">
    <text evidence="11">Lacks conserved residue(s) required for the propagation of feature annotation.</text>
</comment>
<keyword evidence="9 11" id="KW-0472">Membrane</keyword>
<dbReference type="AlphaFoldDB" id="A0AAV1IGY9"/>
<organism evidence="12 13">
    <name type="scientific">Coccomyxa viridis</name>
    <dbReference type="NCBI Taxonomy" id="1274662"/>
    <lineage>
        <taxon>Eukaryota</taxon>
        <taxon>Viridiplantae</taxon>
        <taxon>Chlorophyta</taxon>
        <taxon>core chlorophytes</taxon>
        <taxon>Trebouxiophyceae</taxon>
        <taxon>Trebouxiophyceae incertae sedis</taxon>
        <taxon>Coccomyxaceae</taxon>
        <taxon>Coccomyxa</taxon>
    </lineage>
</organism>
<dbReference type="SUPFAM" id="SSF69593">
    <property type="entry name" value="Glycerol-3-phosphate (1)-acyltransferase"/>
    <property type="match status" value="1"/>
</dbReference>
<evidence type="ECO:0000256" key="11">
    <source>
        <dbReference type="RuleBase" id="RU367023"/>
    </source>
</evidence>
<keyword evidence="3" id="KW-0444">Lipid biosynthesis</keyword>
<keyword evidence="5 11" id="KW-0812">Transmembrane</keyword>
<evidence type="ECO:0000256" key="5">
    <source>
        <dbReference type="ARBA" id="ARBA00022692"/>
    </source>
</evidence>
<dbReference type="EC" id="2.3.1.-" evidence="11"/>
<protein>
    <recommendedName>
        <fullName evidence="11">Acyltransferase</fullName>
        <ecNumber evidence="11">2.3.1.-</ecNumber>
    </recommendedName>
</protein>
<dbReference type="PANTHER" id="PTHR12317:SF63">
    <property type="entry name" value="DIACYLGLYCEROL O-ACYLTRANSFERASE 2"/>
    <property type="match status" value="1"/>
</dbReference>